<comment type="caution">
    <text evidence="1">The sequence shown here is derived from an EMBL/GenBank/DDBJ whole genome shotgun (WGS) entry which is preliminary data.</text>
</comment>
<reference evidence="1" key="2">
    <citation type="submission" date="2020-09" db="EMBL/GenBank/DDBJ databases">
        <authorList>
            <person name="Sun Q."/>
            <person name="Ohkuma M."/>
        </authorList>
    </citation>
    <scope>NUCLEOTIDE SEQUENCE</scope>
    <source>
        <strain evidence="1">JCM 15325</strain>
    </source>
</reference>
<evidence type="ECO:0000313" key="1">
    <source>
        <dbReference type="EMBL" id="GGL58077.1"/>
    </source>
</evidence>
<dbReference type="AlphaFoldDB" id="A0A917S6Z5"/>
<gene>
    <name evidence="1" type="ORF">GCM10007968_22620</name>
</gene>
<dbReference type="RefSeq" id="WP_188803411.1">
    <property type="nucleotide sequence ID" value="NZ_BMOK01000009.1"/>
</dbReference>
<protein>
    <submittedName>
        <fullName evidence="1">Uncharacterized protein</fullName>
    </submittedName>
</protein>
<evidence type="ECO:0000313" key="2">
    <source>
        <dbReference type="Proteomes" id="UP000654670"/>
    </source>
</evidence>
<organism evidence="1 2">
    <name type="scientific">Sporolactobacillus putidus</name>
    <dbReference type="NCBI Taxonomy" id="492735"/>
    <lineage>
        <taxon>Bacteria</taxon>
        <taxon>Bacillati</taxon>
        <taxon>Bacillota</taxon>
        <taxon>Bacilli</taxon>
        <taxon>Bacillales</taxon>
        <taxon>Sporolactobacillaceae</taxon>
        <taxon>Sporolactobacillus</taxon>
    </lineage>
</organism>
<name>A0A917S6Z5_9BACL</name>
<keyword evidence="2" id="KW-1185">Reference proteome</keyword>
<reference evidence="1" key="1">
    <citation type="journal article" date="2014" name="Int. J. Syst. Evol. Microbiol.">
        <title>Complete genome sequence of Corynebacterium casei LMG S-19264T (=DSM 44701T), isolated from a smear-ripened cheese.</title>
        <authorList>
            <consortium name="US DOE Joint Genome Institute (JGI-PGF)"/>
            <person name="Walter F."/>
            <person name="Albersmeier A."/>
            <person name="Kalinowski J."/>
            <person name="Ruckert C."/>
        </authorList>
    </citation>
    <scope>NUCLEOTIDE SEQUENCE</scope>
    <source>
        <strain evidence="1">JCM 15325</strain>
    </source>
</reference>
<dbReference type="Proteomes" id="UP000654670">
    <property type="component" value="Unassembled WGS sequence"/>
</dbReference>
<proteinExistence type="predicted"/>
<sequence length="55" mass="6105">MKDFLVSLLAFLIMAVFLIGLDAVIREAISQALKGAAALKAMKANRKAREEMNRR</sequence>
<accession>A0A917S6Z5</accession>
<dbReference type="EMBL" id="BMOK01000009">
    <property type="protein sequence ID" value="GGL58077.1"/>
    <property type="molecule type" value="Genomic_DNA"/>
</dbReference>